<evidence type="ECO:0000313" key="2">
    <source>
        <dbReference type="Proteomes" id="UP000004191"/>
    </source>
</evidence>
<reference evidence="1 2" key="1">
    <citation type="submission" date="2012-01" db="EMBL/GenBank/DDBJ databases">
        <title>The Genome Sequence of Helcococcus kunzii ATCC 51366.</title>
        <authorList>
            <consortium name="The Broad Institute Genome Sequencing Platform"/>
            <person name="Earl A."/>
            <person name="Ward D."/>
            <person name="Feldgarden M."/>
            <person name="Gevers D."/>
            <person name="Huys G."/>
            <person name="Young S.K."/>
            <person name="Zeng Q."/>
            <person name="Gargeya S."/>
            <person name="Fitzgerald M."/>
            <person name="Haas B."/>
            <person name="Abouelleil A."/>
            <person name="Alvarado L."/>
            <person name="Arachchi H.M."/>
            <person name="Berlin A."/>
            <person name="Chapman S.B."/>
            <person name="Gearin G."/>
            <person name="Goldberg J."/>
            <person name="Griggs A."/>
            <person name="Gujja S."/>
            <person name="Hansen M."/>
            <person name="Heiman D."/>
            <person name="Howarth C."/>
            <person name="Larimer J."/>
            <person name="Lui A."/>
            <person name="MacDonald P.J.P."/>
            <person name="McCowen C."/>
            <person name="Montmayeur A."/>
            <person name="Murphy C."/>
            <person name="Neiman D."/>
            <person name="Pearson M."/>
            <person name="Priest M."/>
            <person name="Roberts A."/>
            <person name="Saif S."/>
            <person name="Shea T."/>
            <person name="Sisk P."/>
            <person name="Stolte C."/>
            <person name="Sykes S."/>
            <person name="Wortman J."/>
            <person name="Nusbaum C."/>
            <person name="Birren B."/>
        </authorList>
    </citation>
    <scope>NUCLEOTIDE SEQUENCE [LARGE SCALE GENOMIC DNA]</scope>
    <source>
        <strain evidence="1 2">ATCC 51366</strain>
    </source>
</reference>
<evidence type="ECO:0000313" key="1">
    <source>
        <dbReference type="EMBL" id="EHR33451.1"/>
    </source>
</evidence>
<dbReference type="eggNOG" id="COG1783">
    <property type="taxonomic scope" value="Bacteria"/>
</dbReference>
<dbReference type="EMBL" id="AGEI01000023">
    <property type="protein sequence ID" value="EHR33451.1"/>
    <property type="molecule type" value="Genomic_DNA"/>
</dbReference>
<comment type="caution">
    <text evidence="1">The sequence shown here is derived from an EMBL/GenBank/DDBJ whole genome shotgun (WGS) entry which is preliminary data.</text>
</comment>
<organism evidence="1 2">
    <name type="scientific">Helcococcus kunzii ATCC 51366</name>
    <dbReference type="NCBI Taxonomy" id="883114"/>
    <lineage>
        <taxon>Bacteria</taxon>
        <taxon>Bacillati</taxon>
        <taxon>Bacillota</taxon>
        <taxon>Tissierellia</taxon>
        <taxon>Tissierellales</taxon>
        <taxon>Peptoniphilaceae</taxon>
        <taxon>Helcococcus</taxon>
    </lineage>
</organism>
<accession>H3NPD8</accession>
<dbReference type="Pfam" id="PF03237">
    <property type="entry name" value="Terminase_6N"/>
    <property type="match status" value="1"/>
</dbReference>
<dbReference type="PATRIC" id="fig|883114.3.peg.1190"/>
<sequence>MATKSKRINYNFGQKHIDYIRACRNSTINVAEGAVRAGKTIDNVFAFAYDLDHCRDKLHLATGSTVANAKLNIGDANGFGLEYIFRGRCKWGKYKSNEALFIKSYTGLKVVIFAGGMKENSYKSFRGNSYGMWIATEINQHHDNTIKEAFNRQLMALDRKIYWDLNPSAPKHKIYTNYIDKYKEKKLKGYNYQSFTIFDNINLTEERKQEIIDQYDKESIWYKRDILGQRAIAEGLIYRTFANKPLSFYLDETEEKRFYTKKVIGMDFGGNKSNHTLVASGMTVNYKELHALYSSKLRAEGTTTQDITKWVINFIKAVESLYGAFDYFYYDNAESVLGRDVEKAIYNDGLNHIIVKGAWKLEINDRIRAENILMDSKRFKITKHCKTLEEALCNAVWNSKKSDEGIDERLDDGTNDIDTLDAFEYTFERDIKRLIERR</sequence>
<dbReference type="Proteomes" id="UP000004191">
    <property type="component" value="Unassembled WGS sequence"/>
</dbReference>
<keyword evidence="2" id="KW-1185">Reference proteome</keyword>
<dbReference type="RefSeq" id="WP_005398714.1">
    <property type="nucleotide sequence ID" value="NZ_JH601088.1"/>
</dbReference>
<dbReference type="InterPro" id="IPR027417">
    <property type="entry name" value="P-loop_NTPase"/>
</dbReference>
<dbReference type="STRING" id="883114.HMPREF9709_01199"/>
<dbReference type="Gene3D" id="3.30.420.280">
    <property type="match status" value="1"/>
</dbReference>
<proteinExistence type="predicted"/>
<dbReference type="HOGENOM" id="CLU_047804_0_0_9"/>
<gene>
    <name evidence="1" type="ORF">HMPREF9709_01199</name>
</gene>
<protein>
    <submittedName>
        <fullName evidence="1">PBSX family phage terminase, large subunit</fullName>
    </submittedName>
</protein>
<dbReference type="OrthoDB" id="4498710at2"/>
<dbReference type="AlphaFoldDB" id="H3NPD8"/>
<name>H3NPD8_9FIRM</name>
<dbReference type="Gene3D" id="3.40.50.300">
    <property type="entry name" value="P-loop containing nucleotide triphosphate hydrolases"/>
    <property type="match status" value="1"/>
</dbReference>
<dbReference type="GeneID" id="96999179"/>